<feature type="region of interest" description="Disordered" evidence="1">
    <location>
        <begin position="1"/>
        <end position="47"/>
    </location>
</feature>
<feature type="non-terminal residue" evidence="2">
    <location>
        <position position="95"/>
    </location>
</feature>
<accession>A0A0B6YWF2</accession>
<reference evidence="2" key="1">
    <citation type="submission" date="2014-12" db="EMBL/GenBank/DDBJ databases">
        <title>Insight into the proteome of Arion vulgaris.</title>
        <authorList>
            <person name="Aradska J."/>
            <person name="Bulat T."/>
            <person name="Smidak R."/>
            <person name="Sarate P."/>
            <person name="Gangsoo J."/>
            <person name="Sialana F."/>
            <person name="Bilban M."/>
            <person name="Lubec G."/>
        </authorList>
    </citation>
    <scope>NUCLEOTIDE SEQUENCE</scope>
    <source>
        <tissue evidence="2">Skin</tissue>
    </source>
</reference>
<feature type="region of interest" description="Disordered" evidence="1">
    <location>
        <begin position="59"/>
        <end position="95"/>
    </location>
</feature>
<sequence>PSHTRMPNTRDYDNYRCGYSKPERLKSSDSQKASLPQIAGPLPVGGVREESRRAISRRVSYSGSVASSASPAESSKQLEGIRKKSTSSLPERIET</sequence>
<dbReference type="AlphaFoldDB" id="A0A0B6YWF2"/>
<protein>
    <submittedName>
        <fullName evidence="2">Uncharacterized protein</fullName>
    </submittedName>
</protein>
<name>A0A0B6YWF2_9EUPU</name>
<proteinExistence type="predicted"/>
<feature type="compositionally biased region" description="Low complexity" evidence="1">
    <location>
        <begin position="59"/>
        <end position="75"/>
    </location>
</feature>
<dbReference type="EMBL" id="HACG01013678">
    <property type="protein sequence ID" value="CEK60543.1"/>
    <property type="molecule type" value="Transcribed_RNA"/>
</dbReference>
<evidence type="ECO:0000313" key="2">
    <source>
        <dbReference type="EMBL" id="CEK60543.1"/>
    </source>
</evidence>
<gene>
    <name evidence="2" type="primary">ORF39707</name>
</gene>
<organism evidence="2">
    <name type="scientific">Arion vulgaris</name>
    <dbReference type="NCBI Taxonomy" id="1028688"/>
    <lineage>
        <taxon>Eukaryota</taxon>
        <taxon>Metazoa</taxon>
        <taxon>Spiralia</taxon>
        <taxon>Lophotrochozoa</taxon>
        <taxon>Mollusca</taxon>
        <taxon>Gastropoda</taxon>
        <taxon>Heterobranchia</taxon>
        <taxon>Euthyneura</taxon>
        <taxon>Panpulmonata</taxon>
        <taxon>Eupulmonata</taxon>
        <taxon>Stylommatophora</taxon>
        <taxon>Helicina</taxon>
        <taxon>Arionoidea</taxon>
        <taxon>Arionidae</taxon>
        <taxon>Arion</taxon>
    </lineage>
</organism>
<feature type="non-terminal residue" evidence="2">
    <location>
        <position position="1"/>
    </location>
</feature>
<evidence type="ECO:0000256" key="1">
    <source>
        <dbReference type="SAM" id="MobiDB-lite"/>
    </source>
</evidence>